<dbReference type="EC" id="2.7.1.69" evidence="15"/>
<dbReference type="PANTHER" id="PTHR30009">
    <property type="entry name" value="CYTOCHROME C-TYPE SYNTHESIS PROTEIN AND PTS TRANSMEMBRANE COMPONENT"/>
    <property type="match status" value="1"/>
</dbReference>
<dbReference type="InterPro" id="IPR013013">
    <property type="entry name" value="PTS_EIIC_1"/>
</dbReference>
<reference evidence="15 16" key="1">
    <citation type="journal article" date="2011" name="J. Bacteriol.">
        <title>Complete genome sequences of two hemotropic Mycoplasmas, Mycoplasma haemofelis strain Ohio2 and Mycoplasma suis strain Illinois.</title>
        <authorList>
            <person name="Messick J.B."/>
            <person name="Santos A.P."/>
            <person name="Guimaraes A.M."/>
        </authorList>
    </citation>
    <scope>NUCLEOTIDE SEQUENCE [LARGE SCALE GENOMIC DNA]</scope>
    <source>
        <strain evidence="15 16">Illinois</strain>
    </source>
</reference>
<evidence type="ECO:0000313" key="15">
    <source>
        <dbReference type="EMBL" id="ADX98372.1"/>
    </source>
</evidence>
<keyword evidence="5 15" id="KW-0808">Transferase</keyword>
<evidence type="ECO:0000256" key="7">
    <source>
        <dbReference type="ARBA" id="ARBA00022692"/>
    </source>
</evidence>
<feature type="transmembrane region" description="Helical" evidence="12">
    <location>
        <begin position="450"/>
        <end position="469"/>
    </location>
</feature>
<dbReference type="PROSITE" id="PS51103">
    <property type="entry name" value="PTS_EIIC_TYPE_1"/>
    <property type="match status" value="1"/>
</dbReference>
<evidence type="ECO:0000313" key="16">
    <source>
        <dbReference type="Proteomes" id="UP000007484"/>
    </source>
</evidence>
<keyword evidence="3" id="KW-1003">Cell membrane</keyword>
<dbReference type="STRING" id="768700.MSU_0860"/>
<dbReference type="InterPro" id="IPR001996">
    <property type="entry name" value="PTS_IIB_1"/>
</dbReference>
<dbReference type="SUPFAM" id="SSF55604">
    <property type="entry name" value="Glucose permease domain IIB"/>
    <property type="match status" value="1"/>
</dbReference>
<keyword evidence="15" id="KW-0670">Pyruvate</keyword>
<evidence type="ECO:0000256" key="6">
    <source>
        <dbReference type="ARBA" id="ARBA00022683"/>
    </source>
</evidence>
<keyword evidence="4" id="KW-0762">Sugar transport</keyword>
<organism evidence="15 16">
    <name type="scientific">Mycoplasma suis (strain Illinois)</name>
    <dbReference type="NCBI Taxonomy" id="768700"/>
    <lineage>
        <taxon>Bacteria</taxon>
        <taxon>Bacillati</taxon>
        <taxon>Mycoplasmatota</taxon>
        <taxon>Mollicutes</taxon>
        <taxon>Mycoplasmataceae</taxon>
        <taxon>Mycoplasma</taxon>
    </lineage>
</organism>
<proteinExistence type="predicted"/>
<dbReference type="InterPro" id="IPR003352">
    <property type="entry name" value="PTS_EIIC"/>
</dbReference>
<dbReference type="Pfam" id="PF00367">
    <property type="entry name" value="PTS_EIIB"/>
    <property type="match status" value="1"/>
</dbReference>
<protein>
    <submittedName>
        <fullName evidence="15">Phosphoenolpyruvate-dependent sugar phosphotransferase system, IIBC component</fullName>
        <ecNumber evidence="15">2.7.1.69</ecNumber>
    </submittedName>
</protein>
<evidence type="ECO:0000256" key="5">
    <source>
        <dbReference type="ARBA" id="ARBA00022679"/>
    </source>
</evidence>
<keyword evidence="9 12" id="KW-1133">Transmembrane helix</keyword>
<dbReference type="PROSITE" id="PS51098">
    <property type="entry name" value="PTS_EIIB_TYPE_1"/>
    <property type="match status" value="1"/>
</dbReference>
<dbReference type="InterPro" id="IPR036878">
    <property type="entry name" value="Glu_permease_IIB"/>
</dbReference>
<keyword evidence="7 12" id="KW-0812">Transmembrane</keyword>
<feature type="domain" description="PTS EIIB type-1" evidence="13">
    <location>
        <begin position="546"/>
        <end position="628"/>
    </location>
</feature>
<feature type="transmembrane region" description="Helical" evidence="12">
    <location>
        <begin position="60"/>
        <end position="85"/>
    </location>
</feature>
<evidence type="ECO:0000256" key="11">
    <source>
        <dbReference type="PROSITE-ProRule" id="PRU00421"/>
    </source>
</evidence>
<feature type="transmembrane region" description="Helical" evidence="12">
    <location>
        <begin position="498"/>
        <end position="520"/>
    </location>
</feature>
<sequence length="640" mass="69738">MNSQEFQLSDFKSKLKLRLSAISGAFMLPIATMAIVQFFLSMGGTVSGFGADNTWGKIGAAFRSLAMPLLQAFPLLLCISFTIAFNKKEIGISIWCSLLAFLTFTYFQSAFISLNSNSNTCTHDSGQCCCSKGGSGCCTNGKCCCLLCCSSKAGFTILFDGAGRDQCVSSLTRMFGVLTLNTSIFGPMLIGGFIIPYIMKHYSEIKLPTYLAYFAGKRLLPLISCLSVIPVALISLVFWPWISYGMSWLGNILTKSEGADSFFFGLFEKLLIPSGFHHIFASLFWYSPLGGDISMALRNGGGDNGCLVKDLCCKSGESGKCCVLANDSVLDAGKTLLYSLSPALHNSLPLQGDALIGLTAISLPGHKIEGASKEVLKFLEEKHIYAGKFTQGKFPIMQFALPAAALAIYLTQRKKDKNAKKNLIPGVCNSLILGITEPIEFTFMHKFPKLFYLFHSGMCGVSFLSMRLLKAHIPTSFSGGIIELWVNGFMPMQKGTQFYWWAVVGSGLALAYFTVFYITFSKFGESDSKVDESGNVDKEQEASGLPPNIYFFKKGLGGWDNVANYKNCASRLRYDIKDKSKVDEASLKKAGVIAIKWIGTGHVQLIVGPKAEEINTNLLKYSQQDLSGSSTSTTPQLNPS</sequence>
<feature type="active site" description="Phosphocysteine intermediate; for EIIB activity" evidence="11">
    <location>
        <position position="568"/>
    </location>
</feature>
<dbReference type="Gene3D" id="3.30.1360.60">
    <property type="entry name" value="Glucose permease domain IIB"/>
    <property type="match status" value="1"/>
</dbReference>
<dbReference type="InterPro" id="IPR018113">
    <property type="entry name" value="PTrfase_EIIB_Cys"/>
</dbReference>
<keyword evidence="10 12" id="KW-0472">Membrane</keyword>
<accession>F0QSA2</accession>
<evidence type="ECO:0000259" key="14">
    <source>
        <dbReference type="PROSITE" id="PS51103"/>
    </source>
</evidence>
<dbReference type="GO" id="GO:0005886">
    <property type="term" value="C:plasma membrane"/>
    <property type="evidence" value="ECO:0007669"/>
    <property type="project" value="UniProtKB-SubCell"/>
</dbReference>
<evidence type="ECO:0000256" key="9">
    <source>
        <dbReference type="ARBA" id="ARBA00022989"/>
    </source>
</evidence>
<dbReference type="EMBL" id="CP002525">
    <property type="protein sequence ID" value="ADX98372.1"/>
    <property type="molecule type" value="Genomic_DNA"/>
</dbReference>
<keyword evidence="16" id="KW-1185">Reference proteome</keyword>
<feature type="transmembrane region" description="Helical" evidence="12">
    <location>
        <begin position="92"/>
        <end position="114"/>
    </location>
</feature>
<comment type="subcellular location">
    <subcellularLocation>
        <location evidence="1">Cell membrane</location>
        <topology evidence="1">Multi-pass membrane protein</topology>
    </subcellularLocation>
</comment>
<dbReference type="InterPro" id="IPR050429">
    <property type="entry name" value="PTS_Glucose_EIICBA"/>
</dbReference>
<keyword evidence="6" id="KW-0598">Phosphotransferase system</keyword>
<evidence type="ECO:0000256" key="8">
    <source>
        <dbReference type="ARBA" id="ARBA00022777"/>
    </source>
</evidence>
<evidence type="ECO:0000256" key="4">
    <source>
        <dbReference type="ARBA" id="ARBA00022597"/>
    </source>
</evidence>
<dbReference type="GO" id="GO:0016301">
    <property type="term" value="F:kinase activity"/>
    <property type="evidence" value="ECO:0007669"/>
    <property type="project" value="UniProtKB-KW"/>
</dbReference>
<dbReference type="GO" id="GO:0009401">
    <property type="term" value="P:phosphoenolpyruvate-dependent sugar phosphotransferase system"/>
    <property type="evidence" value="ECO:0007669"/>
    <property type="project" value="UniProtKB-KW"/>
</dbReference>
<evidence type="ECO:0000256" key="10">
    <source>
        <dbReference type="ARBA" id="ARBA00023136"/>
    </source>
</evidence>
<feature type="domain" description="PTS EIIC type-1" evidence="14">
    <location>
        <begin position="13"/>
        <end position="532"/>
    </location>
</feature>
<dbReference type="GO" id="GO:0008982">
    <property type="term" value="F:protein-N(PI)-phosphohistidine-sugar phosphotransferase activity"/>
    <property type="evidence" value="ECO:0007669"/>
    <property type="project" value="InterPro"/>
</dbReference>
<evidence type="ECO:0000256" key="12">
    <source>
        <dbReference type="SAM" id="Phobius"/>
    </source>
</evidence>
<evidence type="ECO:0000259" key="13">
    <source>
        <dbReference type="PROSITE" id="PS51098"/>
    </source>
</evidence>
<feature type="transmembrane region" description="Helical" evidence="12">
    <location>
        <begin position="174"/>
        <end position="198"/>
    </location>
</feature>
<dbReference type="KEGG" id="mss:MSU_0860"/>
<dbReference type="PANTHER" id="PTHR30009:SF24">
    <property type="entry name" value="PTS SYSTEM, IIBC COMPONENT"/>
    <property type="match status" value="1"/>
</dbReference>
<feature type="transmembrane region" description="Helical" evidence="12">
    <location>
        <begin position="219"/>
        <end position="242"/>
    </location>
</feature>
<dbReference type="Pfam" id="PF02378">
    <property type="entry name" value="PTS_EIIC"/>
    <property type="match status" value="1"/>
</dbReference>
<dbReference type="HOGENOM" id="CLU_012312_1_0_14"/>
<dbReference type="GO" id="GO:0090563">
    <property type="term" value="F:protein-phosphocysteine-sugar phosphotransferase activity"/>
    <property type="evidence" value="ECO:0007669"/>
    <property type="project" value="TreeGrafter"/>
</dbReference>
<evidence type="ECO:0000256" key="2">
    <source>
        <dbReference type="ARBA" id="ARBA00022448"/>
    </source>
</evidence>
<dbReference type="Proteomes" id="UP000007484">
    <property type="component" value="Chromosome"/>
</dbReference>
<evidence type="ECO:0000256" key="3">
    <source>
        <dbReference type="ARBA" id="ARBA00022475"/>
    </source>
</evidence>
<feature type="transmembrane region" description="Helical" evidence="12">
    <location>
        <begin position="21"/>
        <end position="40"/>
    </location>
</feature>
<name>F0QSA2_MYCSL</name>
<evidence type="ECO:0000256" key="1">
    <source>
        <dbReference type="ARBA" id="ARBA00004651"/>
    </source>
</evidence>
<gene>
    <name evidence="15" type="ordered locus">MSU_0860</name>
</gene>
<keyword evidence="2" id="KW-0813">Transport</keyword>
<keyword evidence="8" id="KW-0418">Kinase</keyword>
<dbReference type="AlphaFoldDB" id="F0QSA2"/>